<keyword evidence="1" id="KW-0812">Transmembrane</keyword>
<dbReference type="Proteomes" id="UP000198790">
    <property type="component" value="Unassembled WGS sequence"/>
</dbReference>
<dbReference type="InterPro" id="IPR021737">
    <property type="entry name" value="Phage_phiKZ_Orf197"/>
</dbReference>
<feature type="transmembrane region" description="Helical" evidence="1">
    <location>
        <begin position="172"/>
        <end position="192"/>
    </location>
</feature>
<evidence type="ECO:0008006" key="4">
    <source>
        <dbReference type="Google" id="ProtNLM"/>
    </source>
</evidence>
<dbReference type="OrthoDB" id="8536716at2"/>
<feature type="transmembrane region" description="Helical" evidence="1">
    <location>
        <begin position="212"/>
        <end position="234"/>
    </location>
</feature>
<evidence type="ECO:0000256" key="1">
    <source>
        <dbReference type="SAM" id="Phobius"/>
    </source>
</evidence>
<name>A0A1I1AWY3_9BACT</name>
<dbReference type="AlphaFoldDB" id="A0A1I1AWY3"/>
<feature type="transmembrane region" description="Helical" evidence="1">
    <location>
        <begin position="121"/>
        <end position="144"/>
    </location>
</feature>
<organism evidence="2 3">
    <name type="scientific">Algoriphagus aquimarinus</name>
    <dbReference type="NCBI Taxonomy" id="237018"/>
    <lineage>
        <taxon>Bacteria</taxon>
        <taxon>Pseudomonadati</taxon>
        <taxon>Bacteroidota</taxon>
        <taxon>Cytophagia</taxon>
        <taxon>Cytophagales</taxon>
        <taxon>Cyclobacteriaceae</taxon>
        <taxon>Algoriphagus</taxon>
    </lineage>
</organism>
<feature type="transmembrane region" description="Helical" evidence="1">
    <location>
        <begin position="85"/>
        <end position="106"/>
    </location>
</feature>
<evidence type="ECO:0000313" key="2">
    <source>
        <dbReference type="EMBL" id="SFB40850.1"/>
    </source>
</evidence>
<dbReference type="RefSeq" id="WP_092898101.1">
    <property type="nucleotide sequence ID" value="NZ_FOKK01000009.1"/>
</dbReference>
<dbReference type="Pfam" id="PF11750">
    <property type="entry name" value="DUF3307"/>
    <property type="match status" value="1"/>
</dbReference>
<accession>A0A1I1AWY3</accession>
<evidence type="ECO:0000313" key="3">
    <source>
        <dbReference type="Proteomes" id="UP000198790"/>
    </source>
</evidence>
<reference evidence="2 3" key="1">
    <citation type="submission" date="2016-10" db="EMBL/GenBank/DDBJ databases">
        <authorList>
            <person name="de Groot N.N."/>
        </authorList>
    </citation>
    <scope>NUCLEOTIDE SEQUENCE [LARGE SCALE GENOMIC DNA]</scope>
    <source>
        <strain evidence="2 3">DSM 23399</strain>
    </source>
</reference>
<proteinExistence type="predicted"/>
<keyword evidence="3" id="KW-1185">Reference proteome</keyword>
<dbReference type="STRING" id="237018.SAMN04489723_10982"/>
<protein>
    <recommendedName>
        <fullName evidence="4">DUF3307 domain-containing protein</fullName>
    </recommendedName>
</protein>
<keyword evidence="1" id="KW-0472">Membrane</keyword>
<dbReference type="EMBL" id="FOKK01000009">
    <property type="protein sequence ID" value="SFB40850.1"/>
    <property type="molecule type" value="Genomic_DNA"/>
</dbReference>
<sequence>MLILIKLILAHIIGDFLLQPTTWVKEKEKLKATSPKLYLHVLIHGALVALLLWDLSLWPIVLAITILHLLIDLIKLYAQKPKTKTTWFIADQAMHLLSIMIIWAVFTEVSVNWLLVFQDPAVLGLITIVLFLTQPTSIILSTLLKKWADSIPSQPDQSLQDAGKYIGILERLFVFSFIATGHWEAVGFLLAAKSVFRFGDLKKSKERKLTEYILIGTLLSFGTAMLAGIIFLSISN</sequence>
<keyword evidence="1" id="KW-1133">Transmembrane helix</keyword>
<gene>
    <name evidence="2" type="ORF">SAMN04489723_10982</name>
</gene>
<feature type="transmembrane region" description="Helical" evidence="1">
    <location>
        <begin position="59"/>
        <end position="78"/>
    </location>
</feature>